<feature type="signal peptide" evidence="2">
    <location>
        <begin position="1"/>
        <end position="20"/>
    </location>
</feature>
<dbReference type="PANTHER" id="PTHR33184:SF72">
    <property type="entry name" value="BETA-1,3-N-ACETYLGLUCOSAMINYLTRANSFERASE FAMILY PROTEIN"/>
    <property type="match status" value="1"/>
</dbReference>
<keyword evidence="4" id="KW-1185">Reference proteome</keyword>
<feature type="chain" id="PRO_5044762622" evidence="2">
    <location>
        <begin position="21"/>
        <end position="122"/>
    </location>
</feature>
<evidence type="ECO:0000313" key="4">
    <source>
        <dbReference type="Proteomes" id="UP001632038"/>
    </source>
</evidence>
<organism evidence="3 4">
    <name type="scientific">Castilleja foliolosa</name>
    <dbReference type="NCBI Taxonomy" id="1961234"/>
    <lineage>
        <taxon>Eukaryota</taxon>
        <taxon>Viridiplantae</taxon>
        <taxon>Streptophyta</taxon>
        <taxon>Embryophyta</taxon>
        <taxon>Tracheophyta</taxon>
        <taxon>Spermatophyta</taxon>
        <taxon>Magnoliopsida</taxon>
        <taxon>eudicotyledons</taxon>
        <taxon>Gunneridae</taxon>
        <taxon>Pentapetalae</taxon>
        <taxon>asterids</taxon>
        <taxon>lamiids</taxon>
        <taxon>Lamiales</taxon>
        <taxon>Orobanchaceae</taxon>
        <taxon>Pedicularideae</taxon>
        <taxon>Castillejinae</taxon>
        <taxon>Castilleja</taxon>
    </lineage>
</organism>
<evidence type="ECO:0000256" key="2">
    <source>
        <dbReference type="SAM" id="SignalP"/>
    </source>
</evidence>
<sequence>MMKSISIVLFLCYLVVLVSSQPNPPTIRLTRTGQVVKSKPEWKVEIVNTEVCTFSNLKLATNPDNFTPVAPIDPAILRKDETGKYWILINGEPLYGFKSFSFTYAGDLVKFSIADYTIACSV</sequence>
<dbReference type="PANTHER" id="PTHR33184">
    <property type="entry name" value="PROTEIN TAPETUM DETERMINANT 1-LIKE-RELATED"/>
    <property type="match status" value="1"/>
</dbReference>
<evidence type="ECO:0000313" key="3">
    <source>
        <dbReference type="EMBL" id="KAL3633595.1"/>
    </source>
</evidence>
<dbReference type="InterPro" id="IPR040361">
    <property type="entry name" value="TPD1"/>
</dbReference>
<proteinExistence type="predicted"/>
<protein>
    <submittedName>
        <fullName evidence="3">Uncharacterized protein</fullName>
    </submittedName>
</protein>
<accession>A0ABD3CY55</accession>
<keyword evidence="1 2" id="KW-0732">Signal</keyword>
<evidence type="ECO:0000256" key="1">
    <source>
        <dbReference type="ARBA" id="ARBA00022729"/>
    </source>
</evidence>
<reference evidence="4" key="1">
    <citation type="journal article" date="2024" name="IScience">
        <title>Strigolactones Initiate the Formation of Haustorium-like Structures in Castilleja.</title>
        <authorList>
            <person name="Buerger M."/>
            <person name="Peterson D."/>
            <person name="Chory J."/>
        </authorList>
    </citation>
    <scope>NUCLEOTIDE SEQUENCE [LARGE SCALE GENOMIC DNA]</scope>
</reference>
<dbReference type="Pfam" id="PF24068">
    <property type="entry name" value="TPD1_C"/>
    <property type="match status" value="1"/>
</dbReference>
<gene>
    <name evidence="3" type="ORF">CASFOL_022357</name>
</gene>
<dbReference type="AlphaFoldDB" id="A0ABD3CY55"/>
<dbReference type="EMBL" id="JAVIJP010000029">
    <property type="protein sequence ID" value="KAL3633595.1"/>
    <property type="molecule type" value="Genomic_DNA"/>
</dbReference>
<name>A0ABD3CY55_9LAMI</name>
<dbReference type="Proteomes" id="UP001632038">
    <property type="component" value="Unassembled WGS sequence"/>
</dbReference>
<comment type="caution">
    <text evidence="3">The sequence shown here is derived from an EMBL/GenBank/DDBJ whole genome shotgun (WGS) entry which is preliminary data.</text>
</comment>